<dbReference type="EMBL" id="JAVRRD010000014">
    <property type="protein sequence ID" value="KAK5052143.1"/>
    <property type="molecule type" value="Genomic_DNA"/>
</dbReference>
<comment type="similarity">
    <text evidence="1">Belongs to the short-chain dehydrogenases/reductases (SDR) family.</text>
</comment>
<dbReference type="InterPro" id="IPR036291">
    <property type="entry name" value="NAD(P)-bd_dom_sf"/>
</dbReference>
<gene>
    <name evidence="3" type="ORF">LTR84_002947</name>
</gene>
<dbReference type="Proteomes" id="UP001358417">
    <property type="component" value="Unassembled WGS sequence"/>
</dbReference>
<protein>
    <submittedName>
        <fullName evidence="3">Uncharacterized protein</fullName>
    </submittedName>
</protein>
<keyword evidence="2" id="KW-0560">Oxidoreductase</keyword>
<dbReference type="CDD" id="cd05233">
    <property type="entry name" value="SDR_c"/>
    <property type="match status" value="1"/>
</dbReference>
<dbReference type="RefSeq" id="XP_064706157.1">
    <property type="nucleotide sequence ID" value="XM_064846547.1"/>
</dbReference>
<dbReference type="GO" id="GO:0016616">
    <property type="term" value="F:oxidoreductase activity, acting on the CH-OH group of donors, NAD or NADP as acceptor"/>
    <property type="evidence" value="ECO:0007669"/>
    <property type="project" value="TreeGrafter"/>
</dbReference>
<evidence type="ECO:0000256" key="1">
    <source>
        <dbReference type="ARBA" id="ARBA00006484"/>
    </source>
</evidence>
<sequence length="336" mass="37055">MDRQGKPVTFTSPLGTQYDCTFISDPRQNKELGARLKDKNILIAGAGRGVGRAASEFFAHTEAKSLSLMALETEEVEETAQLCNKINPSLRIKTAGFNVMNYSLVEKFVLETIQKFGRIDILFFNAGRPPQWLATHESDPGVWWETLAVSMQGAFHFSRAALPSMREQGGGRIIFTSSNGAHASQGMGGYIVGKLGQVRLAEIIHNENKDCGVTAFAYHPGTIETRFFHDFKDAAEGNIKAKSYVSKDLPGEQKSAMIAVKALEAKKFATPQMPAGLVIVLASGQLDFMSGRYLDASKRIEDYIADADRIVKEDLHRVRLVVDKETDIFVPKSQGY</sequence>
<dbReference type="PANTHER" id="PTHR42760">
    <property type="entry name" value="SHORT-CHAIN DEHYDROGENASES/REDUCTASES FAMILY MEMBER"/>
    <property type="match status" value="1"/>
</dbReference>
<dbReference type="Gene3D" id="3.40.50.720">
    <property type="entry name" value="NAD(P)-binding Rossmann-like Domain"/>
    <property type="match status" value="1"/>
</dbReference>
<evidence type="ECO:0000313" key="4">
    <source>
        <dbReference type="Proteomes" id="UP001358417"/>
    </source>
</evidence>
<organism evidence="3 4">
    <name type="scientific">Exophiala bonariae</name>
    <dbReference type="NCBI Taxonomy" id="1690606"/>
    <lineage>
        <taxon>Eukaryota</taxon>
        <taxon>Fungi</taxon>
        <taxon>Dikarya</taxon>
        <taxon>Ascomycota</taxon>
        <taxon>Pezizomycotina</taxon>
        <taxon>Eurotiomycetes</taxon>
        <taxon>Chaetothyriomycetidae</taxon>
        <taxon>Chaetothyriales</taxon>
        <taxon>Herpotrichiellaceae</taxon>
        <taxon>Exophiala</taxon>
    </lineage>
</organism>
<dbReference type="AlphaFoldDB" id="A0AAV9NDU5"/>
<dbReference type="PANTHER" id="PTHR42760:SF37">
    <property type="entry name" value="CLAVALDEHYDE DEHYDROGENASE"/>
    <property type="match status" value="1"/>
</dbReference>
<evidence type="ECO:0000256" key="2">
    <source>
        <dbReference type="ARBA" id="ARBA00023002"/>
    </source>
</evidence>
<keyword evidence="4" id="KW-1185">Reference proteome</keyword>
<accession>A0AAV9NDU5</accession>
<dbReference type="GeneID" id="89971146"/>
<evidence type="ECO:0000313" key="3">
    <source>
        <dbReference type="EMBL" id="KAK5052143.1"/>
    </source>
</evidence>
<name>A0AAV9NDU5_9EURO</name>
<dbReference type="PRINTS" id="PR00081">
    <property type="entry name" value="GDHRDH"/>
</dbReference>
<dbReference type="InterPro" id="IPR002347">
    <property type="entry name" value="SDR_fam"/>
</dbReference>
<dbReference type="SUPFAM" id="SSF51735">
    <property type="entry name" value="NAD(P)-binding Rossmann-fold domains"/>
    <property type="match status" value="1"/>
</dbReference>
<reference evidence="3 4" key="1">
    <citation type="submission" date="2023-08" db="EMBL/GenBank/DDBJ databases">
        <title>Black Yeasts Isolated from many extreme environments.</title>
        <authorList>
            <person name="Coleine C."/>
            <person name="Stajich J.E."/>
            <person name="Selbmann L."/>
        </authorList>
    </citation>
    <scope>NUCLEOTIDE SEQUENCE [LARGE SCALE GENOMIC DNA]</scope>
    <source>
        <strain evidence="3 4">CCFEE 5792</strain>
    </source>
</reference>
<proteinExistence type="inferred from homology"/>
<dbReference type="Pfam" id="PF00106">
    <property type="entry name" value="adh_short"/>
    <property type="match status" value="1"/>
</dbReference>
<comment type="caution">
    <text evidence="3">The sequence shown here is derived from an EMBL/GenBank/DDBJ whole genome shotgun (WGS) entry which is preliminary data.</text>
</comment>